<organism evidence="1 2">
    <name type="scientific">Marchantia polymorpha</name>
    <name type="common">Common liverwort</name>
    <name type="synonym">Marchantia aquatica</name>
    <dbReference type="NCBI Taxonomy" id="3197"/>
    <lineage>
        <taxon>Eukaryota</taxon>
        <taxon>Viridiplantae</taxon>
        <taxon>Streptophyta</taxon>
        <taxon>Embryophyta</taxon>
        <taxon>Marchantiophyta</taxon>
        <taxon>Marchantiopsida</taxon>
        <taxon>Marchantiidae</taxon>
        <taxon>Marchantiales</taxon>
        <taxon>Marchantiaceae</taxon>
        <taxon>Marchantia</taxon>
    </lineage>
</organism>
<dbReference type="OrthoDB" id="10651484at2759"/>
<dbReference type="EMBL" id="KZ772701">
    <property type="protein sequence ID" value="PTQ42634.1"/>
    <property type="molecule type" value="Genomic_DNA"/>
</dbReference>
<name>A0A2R6X983_MARPO</name>
<sequence>MWVGLPIRITNAEVWGVLAYIKCLRSRMSPIVWEVQGGGLWLMPGYACRVVDDARICDRRLWPAPHDRTKAELRRSNNDGGKSQNEILFNLGNAISGLPIRIGTNQLPKPPIIAGITIKKIIKKA</sequence>
<dbReference type="Proteomes" id="UP000244005">
    <property type="component" value="Unassembled WGS sequence"/>
</dbReference>
<gene>
    <name evidence="1" type="ORF">MARPO_0029s0131</name>
</gene>
<proteinExistence type="predicted"/>
<dbReference type="AlphaFoldDB" id="A0A2R6X983"/>
<keyword evidence="2" id="KW-1185">Reference proteome</keyword>
<evidence type="ECO:0000313" key="1">
    <source>
        <dbReference type="EMBL" id="PTQ42634.1"/>
    </source>
</evidence>
<accession>A0A2R6X983</accession>
<evidence type="ECO:0000313" key="2">
    <source>
        <dbReference type="Proteomes" id="UP000244005"/>
    </source>
</evidence>
<reference evidence="2" key="1">
    <citation type="journal article" date="2017" name="Cell">
        <title>Insights into land plant evolution garnered from the Marchantia polymorpha genome.</title>
        <authorList>
            <person name="Bowman J.L."/>
            <person name="Kohchi T."/>
            <person name="Yamato K.T."/>
            <person name="Jenkins J."/>
            <person name="Shu S."/>
            <person name="Ishizaki K."/>
            <person name="Yamaoka S."/>
            <person name="Nishihama R."/>
            <person name="Nakamura Y."/>
            <person name="Berger F."/>
            <person name="Adam C."/>
            <person name="Aki S.S."/>
            <person name="Althoff F."/>
            <person name="Araki T."/>
            <person name="Arteaga-Vazquez M.A."/>
            <person name="Balasubrmanian S."/>
            <person name="Barry K."/>
            <person name="Bauer D."/>
            <person name="Boehm C.R."/>
            <person name="Briginshaw L."/>
            <person name="Caballero-Perez J."/>
            <person name="Catarino B."/>
            <person name="Chen F."/>
            <person name="Chiyoda S."/>
            <person name="Chovatia M."/>
            <person name="Davies K.M."/>
            <person name="Delmans M."/>
            <person name="Demura T."/>
            <person name="Dierschke T."/>
            <person name="Dolan L."/>
            <person name="Dorantes-Acosta A.E."/>
            <person name="Eklund D.M."/>
            <person name="Florent S.N."/>
            <person name="Flores-Sandoval E."/>
            <person name="Fujiyama A."/>
            <person name="Fukuzawa H."/>
            <person name="Galik B."/>
            <person name="Grimanelli D."/>
            <person name="Grimwood J."/>
            <person name="Grossniklaus U."/>
            <person name="Hamada T."/>
            <person name="Haseloff J."/>
            <person name="Hetherington A.J."/>
            <person name="Higo A."/>
            <person name="Hirakawa Y."/>
            <person name="Hundley H.N."/>
            <person name="Ikeda Y."/>
            <person name="Inoue K."/>
            <person name="Inoue S.I."/>
            <person name="Ishida S."/>
            <person name="Jia Q."/>
            <person name="Kakita M."/>
            <person name="Kanazawa T."/>
            <person name="Kawai Y."/>
            <person name="Kawashima T."/>
            <person name="Kennedy M."/>
            <person name="Kinose K."/>
            <person name="Kinoshita T."/>
            <person name="Kohara Y."/>
            <person name="Koide E."/>
            <person name="Komatsu K."/>
            <person name="Kopischke S."/>
            <person name="Kubo M."/>
            <person name="Kyozuka J."/>
            <person name="Lagercrantz U."/>
            <person name="Lin S.S."/>
            <person name="Lindquist E."/>
            <person name="Lipzen A.M."/>
            <person name="Lu C.W."/>
            <person name="De Luna E."/>
            <person name="Martienssen R.A."/>
            <person name="Minamino N."/>
            <person name="Mizutani M."/>
            <person name="Mizutani M."/>
            <person name="Mochizuki N."/>
            <person name="Monte I."/>
            <person name="Mosher R."/>
            <person name="Nagasaki H."/>
            <person name="Nakagami H."/>
            <person name="Naramoto S."/>
            <person name="Nishitani K."/>
            <person name="Ohtani M."/>
            <person name="Okamoto T."/>
            <person name="Okumura M."/>
            <person name="Phillips J."/>
            <person name="Pollak B."/>
            <person name="Reinders A."/>
            <person name="Rovekamp M."/>
            <person name="Sano R."/>
            <person name="Sawa S."/>
            <person name="Schmid M.W."/>
            <person name="Shirakawa M."/>
            <person name="Solano R."/>
            <person name="Spunde A."/>
            <person name="Suetsugu N."/>
            <person name="Sugano S."/>
            <person name="Sugiyama A."/>
            <person name="Sun R."/>
            <person name="Suzuki Y."/>
            <person name="Takenaka M."/>
            <person name="Takezawa D."/>
            <person name="Tomogane H."/>
            <person name="Tsuzuki M."/>
            <person name="Ueda T."/>
            <person name="Umeda M."/>
            <person name="Ward J.M."/>
            <person name="Watanabe Y."/>
            <person name="Yazaki K."/>
            <person name="Yokoyama R."/>
            <person name="Yoshitake Y."/>
            <person name="Yotsui I."/>
            <person name="Zachgo S."/>
            <person name="Schmutz J."/>
        </authorList>
    </citation>
    <scope>NUCLEOTIDE SEQUENCE [LARGE SCALE GENOMIC DNA]</scope>
    <source>
        <strain evidence="2">Tak-1</strain>
    </source>
</reference>
<protein>
    <submittedName>
        <fullName evidence="1">Uncharacterized protein</fullName>
    </submittedName>
</protein>